<dbReference type="EMBL" id="MW310253">
    <property type="protein sequence ID" value="QRH16648.1"/>
    <property type="molecule type" value="Genomic_DNA"/>
</dbReference>
<organism evidence="2">
    <name type="scientific">Pseudomonas mandelii</name>
    <dbReference type="NCBI Taxonomy" id="75612"/>
    <lineage>
        <taxon>Bacteria</taxon>
        <taxon>Pseudomonadati</taxon>
        <taxon>Pseudomonadota</taxon>
        <taxon>Gammaproteobacteria</taxon>
        <taxon>Pseudomonadales</taxon>
        <taxon>Pseudomonadaceae</taxon>
        <taxon>Pseudomonas</taxon>
    </lineage>
</organism>
<dbReference type="Pfam" id="PF07044">
    <property type="entry name" value="DUF1329"/>
    <property type="match status" value="1"/>
</dbReference>
<feature type="signal peptide" evidence="1">
    <location>
        <begin position="1"/>
        <end position="30"/>
    </location>
</feature>
<evidence type="ECO:0000313" key="2">
    <source>
        <dbReference type="EMBL" id="QRH16648.1"/>
    </source>
</evidence>
<keyword evidence="1" id="KW-0732">Signal</keyword>
<reference evidence="2" key="1">
    <citation type="submission" date="2020-11" db="EMBL/GenBank/DDBJ databases">
        <title>The first step of biodegradation of 7-hydroxycoumarin in Pseudomonas mandelii 7HK4 depends on an alcohol dehydrogenase-type enzyme.</title>
        <authorList>
            <person name="Krikstaponis A."/>
            <person name="Meskys R."/>
        </authorList>
    </citation>
    <scope>NUCLEOTIDE SEQUENCE</scope>
    <source>
        <strain evidence="2">7HK4</strain>
    </source>
</reference>
<dbReference type="AlphaFoldDB" id="A0A890JEE4"/>
<sequence length="457" mass="50486">MNRRALIMTKIKLLLLSTLSISICASTAFAAVSPDEAAKLKTTLTPMGAEKAGNADGSIPAWTGGLTKDVAGAKSGDMPVDPFPGEKPKLQITAKNAAQYADKLSEGTKALLAKYPDTFHLDVYPTHRTAAAPDSVYQNTFTNATQCKTTSNGLSVEGCYGGIPFPIPKTGNEVIWNFLLRVEAESIQMGYANIIGNADGTRTLASRGVENWQYPYYFKDGGVDKWSGQYALLRFLTNEPPFKAGESLVTHDSINAQEPREAWQYLVGQRRVRRAPTVGYDTPDFVASGANYFDEVHGFIGHPDRYDWKLVGKKELYIPYNDNKFNAEKRDDAFAANHLNSDKVRWELHRVWELEATVAPGKRHAVPKRKFFIDEDSWTVSLVDGYDAEGKLWRVSQVLPFVVPSIPAVVVKPVVIYNLQAKTYSVVQSLNGETYSVIPRKPENFFTGNSVASGSVR</sequence>
<protein>
    <recommendedName>
        <fullName evidence="3">DUF1329 domain-containing protein</fullName>
    </recommendedName>
</protein>
<dbReference type="Gene3D" id="2.50.20.10">
    <property type="entry name" value="Lipoprotein localisation LolA/LolB/LppX"/>
    <property type="match status" value="1"/>
</dbReference>
<proteinExistence type="predicted"/>
<accession>A0A890JEE4</accession>
<dbReference type="InterPro" id="IPR010752">
    <property type="entry name" value="DUF1329"/>
</dbReference>
<evidence type="ECO:0008006" key="3">
    <source>
        <dbReference type="Google" id="ProtNLM"/>
    </source>
</evidence>
<dbReference type="CDD" id="cd16329">
    <property type="entry name" value="LolA_like"/>
    <property type="match status" value="1"/>
</dbReference>
<name>A0A890JEE4_9PSED</name>
<feature type="chain" id="PRO_5032313313" description="DUF1329 domain-containing protein" evidence="1">
    <location>
        <begin position="31"/>
        <end position="457"/>
    </location>
</feature>
<evidence type="ECO:0000256" key="1">
    <source>
        <dbReference type="SAM" id="SignalP"/>
    </source>
</evidence>